<feature type="compositionally biased region" description="Low complexity" evidence="1">
    <location>
        <begin position="426"/>
        <end position="440"/>
    </location>
</feature>
<evidence type="ECO:0000256" key="1">
    <source>
        <dbReference type="SAM" id="MobiDB-lite"/>
    </source>
</evidence>
<feature type="region of interest" description="Disordered" evidence="1">
    <location>
        <begin position="1"/>
        <end position="20"/>
    </location>
</feature>
<organism evidence="2 3">
    <name type="scientific">Hirundo rustica rustica</name>
    <dbReference type="NCBI Taxonomy" id="333673"/>
    <lineage>
        <taxon>Eukaryota</taxon>
        <taxon>Metazoa</taxon>
        <taxon>Chordata</taxon>
        <taxon>Craniata</taxon>
        <taxon>Vertebrata</taxon>
        <taxon>Euteleostomi</taxon>
        <taxon>Archelosauria</taxon>
        <taxon>Archosauria</taxon>
        <taxon>Dinosauria</taxon>
        <taxon>Saurischia</taxon>
        <taxon>Theropoda</taxon>
        <taxon>Coelurosauria</taxon>
        <taxon>Aves</taxon>
        <taxon>Neognathae</taxon>
        <taxon>Neoaves</taxon>
        <taxon>Telluraves</taxon>
        <taxon>Australaves</taxon>
        <taxon>Passeriformes</taxon>
        <taxon>Sylvioidea</taxon>
        <taxon>Hirundinidae</taxon>
        <taxon>Hirundo</taxon>
    </lineage>
</organism>
<dbReference type="AlphaFoldDB" id="A0A3M0J445"/>
<dbReference type="STRING" id="333673.A0A3M0J445"/>
<dbReference type="EMBL" id="QRBI01000184">
    <property type="protein sequence ID" value="RMB95847.1"/>
    <property type="molecule type" value="Genomic_DNA"/>
</dbReference>
<feature type="region of interest" description="Disordered" evidence="1">
    <location>
        <begin position="215"/>
        <end position="234"/>
    </location>
</feature>
<dbReference type="PANTHER" id="PTHR22145:SF3">
    <property type="entry name" value="PROTEIN FAM217B"/>
    <property type="match status" value="1"/>
</dbReference>
<feature type="compositionally biased region" description="Polar residues" evidence="1">
    <location>
        <begin position="135"/>
        <end position="154"/>
    </location>
</feature>
<sequence length="701" mass="78116">MHIGRARFVTQKEQLSSHGTQGVDHLLSINWEQEQPPRWAVTPSPRQHLELRRLSDGDGDGDGDEHMTRELWERGRTLSNGKSHPSTKGLNKPISYAKSPPGRLGKNVSSAIEKFSHDTQGGHQPSVFKKGRNQLDGNNQSKRIPSGTKGSTQENFCRAKDVPVQRFYCGKKEQLGKNHEEFIAEASPGSSKWQEASVGEMFLDFESVQIIKEDAEDDSASDLSDSERIPIPPSPCTPPELILRAEEIDPVCLEHIPEMGFKESEYYYPDFLPPPFNSWDLKQLAICAYVEGKSDFRPKPTGSLEKYIERLVQLEWLQMQTVQSEKGRATKARPQTAPGPARALKSPGKGKALLSPVPTRQAVPQEGVPRLPRSCLGHRAEPYSEDTRQVHSHPGHLKLPERTGCAASSQRQTGDGRSELKKKPAAKQQLLSLQPPESSSKIQSVVRNGFGKRENPDWISPGVRNGFGKRENPDWISPGVRNGFGKKENPDWISPGVRNGVGWRENPDWISPGVRNGFGKKENPDWISPGVRNGVGWRENPDWISPGVRNGFGKKENPDWISPGVRNGFGKRENPDWISPGVRNGFGKKENPDWISPGVRNGVGKKENPDWISPGVRNGFGKKENPDWISPGVRNGVGWRENPDWISPGVRNGVGNRTGFLLESGMGSAGKSENPDWNFFWCMEWSKTQTGFFLQYRVGIS</sequence>
<feature type="region of interest" description="Disordered" evidence="1">
    <location>
        <begin position="546"/>
        <end position="629"/>
    </location>
</feature>
<dbReference type="PANTHER" id="PTHR22145">
    <property type="entry name" value="SI:CH211-266K22.6"/>
    <property type="match status" value="1"/>
</dbReference>
<dbReference type="InterPro" id="IPR029266">
    <property type="entry name" value="FAM217"/>
</dbReference>
<name>A0A3M0J445_HIRRU</name>
<proteinExistence type="predicted"/>
<keyword evidence="3" id="KW-1185">Reference proteome</keyword>
<feature type="compositionally biased region" description="Polar residues" evidence="1">
    <location>
        <begin position="77"/>
        <end position="89"/>
    </location>
</feature>
<feature type="region of interest" description="Disordered" evidence="1">
    <location>
        <begin position="514"/>
        <end position="533"/>
    </location>
</feature>
<accession>A0A3M0J445</accession>
<feature type="compositionally biased region" description="Basic and acidic residues" evidence="1">
    <location>
        <begin position="378"/>
        <end position="389"/>
    </location>
</feature>
<dbReference type="OrthoDB" id="10027339at2759"/>
<reference evidence="2 3" key="1">
    <citation type="submission" date="2018-07" db="EMBL/GenBank/DDBJ databases">
        <title>A high quality draft genome assembly of the barn swallow (H. rustica rustica).</title>
        <authorList>
            <person name="Formenti G."/>
            <person name="Chiara M."/>
            <person name="Poveda L."/>
            <person name="Francoijs K.-J."/>
            <person name="Bonisoli-Alquati A."/>
            <person name="Canova L."/>
            <person name="Gianfranceschi L."/>
            <person name="Horner D.S."/>
            <person name="Saino N."/>
        </authorList>
    </citation>
    <scope>NUCLEOTIDE SEQUENCE [LARGE SCALE GENOMIC DNA]</scope>
    <source>
        <strain evidence="2">Chelidonia</strain>
        <tissue evidence="2">Blood</tissue>
    </source>
</reference>
<evidence type="ECO:0008006" key="4">
    <source>
        <dbReference type="Google" id="ProtNLM"/>
    </source>
</evidence>
<gene>
    <name evidence="2" type="ORF">DUI87_27961</name>
</gene>
<dbReference type="Pfam" id="PF15344">
    <property type="entry name" value="FAM217"/>
    <property type="match status" value="1"/>
</dbReference>
<feature type="region of interest" description="Disordered" evidence="1">
    <location>
        <begin position="74"/>
        <end position="154"/>
    </location>
</feature>
<protein>
    <recommendedName>
        <fullName evidence="4">Protein FAM217B</fullName>
    </recommendedName>
</protein>
<evidence type="ECO:0000313" key="3">
    <source>
        <dbReference type="Proteomes" id="UP000269221"/>
    </source>
</evidence>
<feature type="region of interest" description="Disordered" evidence="1">
    <location>
        <begin position="324"/>
        <end position="499"/>
    </location>
</feature>
<feature type="compositionally biased region" description="Polar residues" evidence="1">
    <location>
        <begin position="11"/>
        <end position="20"/>
    </location>
</feature>
<dbReference type="Proteomes" id="UP000269221">
    <property type="component" value="Unassembled WGS sequence"/>
</dbReference>
<comment type="caution">
    <text evidence="2">The sequence shown here is derived from an EMBL/GenBank/DDBJ whole genome shotgun (WGS) entry which is preliminary data.</text>
</comment>
<evidence type="ECO:0000313" key="2">
    <source>
        <dbReference type="EMBL" id="RMB95847.1"/>
    </source>
</evidence>